<dbReference type="Proteomes" id="UP000554054">
    <property type="component" value="Unassembled WGS sequence"/>
</dbReference>
<proteinExistence type="predicted"/>
<dbReference type="Pfam" id="PF14534">
    <property type="entry name" value="DUF4440"/>
    <property type="match status" value="1"/>
</dbReference>
<organism evidence="2 3">
    <name type="scientific">Janibacter cremeus</name>
    <dbReference type="NCBI Taxonomy" id="1285192"/>
    <lineage>
        <taxon>Bacteria</taxon>
        <taxon>Bacillati</taxon>
        <taxon>Actinomycetota</taxon>
        <taxon>Actinomycetes</taxon>
        <taxon>Micrococcales</taxon>
        <taxon>Intrasporangiaceae</taxon>
        <taxon>Janibacter</taxon>
    </lineage>
</organism>
<evidence type="ECO:0000313" key="3">
    <source>
        <dbReference type="Proteomes" id="UP000554054"/>
    </source>
</evidence>
<evidence type="ECO:0000313" key="2">
    <source>
        <dbReference type="EMBL" id="NYF96799.1"/>
    </source>
</evidence>
<dbReference type="AlphaFoldDB" id="A0A852VLJ6"/>
<comment type="caution">
    <text evidence="2">The sequence shown here is derived from an EMBL/GenBank/DDBJ whole genome shotgun (WGS) entry which is preliminary data.</text>
</comment>
<dbReference type="InterPro" id="IPR027843">
    <property type="entry name" value="DUF4440"/>
</dbReference>
<dbReference type="InterPro" id="IPR032710">
    <property type="entry name" value="NTF2-like_dom_sf"/>
</dbReference>
<feature type="domain" description="DUF4440" evidence="1">
    <location>
        <begin position="9"/>
        <end position="109"/>
    </location>
</feature>
<reference evidence="2 3" key="1">
    <citation type="submission" date="2020-07" db="EMBL/GenBank/DDBJ databases">
        <title>Sequencing the genomes of 1000 actinobacteria strains.</title>
        <authorList>
            <person name="Klenk H.-P."/>
        </authorList>
    </citation>
    <scope>NUCLEOTIDE SEQUENCE [LARGE SCALE GENOMIC DNA]</scope>
    <source>
        <strain evidence="2 3">DSM 26154</strain>
    </source>
</reference>
<accession>A0A852VLJ6</accession>
<sequence>MDDTALATILDLERELQSSAARADEGRLRELLAPDFTEVGASGREWDRESILGMLREQSDDEAAPPIGIHDLRGRVIAPGVIRVSWDSSTGGSRARRTSIWCERDSGWQQVHHQGIPLP</sequence>
<dbReference type="SUPFAM" id="SSF54427">
    <property type="entry name" value="NTF2-like"/>
    <property type="match status" value="1"/>
</dbReference>
<dbReference type="EMBL" id="JACCAE010000001">
    <property type="protein sequence ID" value="NYF96799.1"/>
    <property type="molecule type" value="Genomic_DNA"/>
</dbReference>
<dbReference type="RefSeq" id="WP_185989805.1">
    <property type="nucleotide sequence ID" value="NZ_JACCAE010000001.1"/>
</dbReference>
<evidence type="ECO:0000259" key="1">
    <source>
        <dbReference type="Pfam" id="PF14534"/>
    </source>
</evidence>
<name>A0A852VLJ6_9MICO</name>
<keyword evidence="3" id="KW-1185">Reference proteome</keyword>
<dbReference type="Gene3D" id="3.10.450.50">
    <property type="match status" value="1"/>
</dbReference>
<protein>
    <recommendedName>
        <fullName evidence="1">DUF4440 domain-containing protein</fullName>
    </recommendedName>
</protein>
<gene>
    <name evidence="2" type="ORF">BJY20_000191</name>
</gene>